<dbReference type="InterPro" id="IPR045338">
    <property type="entry name" value="DUF6535"/>
</dbReference>
<keyword evidence="4" id="KW-1185">Reference proteome</keyword>
<protein>
    <recommendedName>
        <fullName evidence="2">DUF6535 domain-containing protein</fullName>
    </recommendedName>
</protein>
<feature type="transmembrane region" description="Helical" evidence="1">
    <location>
        <begin position="132"/>
        <end position="155"/>
    </location>
</feature>
<reference evidence="3 4" key="1">
    <citation type="submission" date="2024-02" db="EMBL/GenBank/DDBJ databases">
        <title>A draft genome for the cacao thread blight pathogen Marasmius crinis-equi.</title>
        <authorList>
            <person name="Cohen S.P."/>
            <person name="Baruah I.K."/>
            <person name="Amoako-Attah I."/>
            <person name="Bukari Y."/>
            <person name="Meinhardt L.W."/>
            <person name="Bailey B.A."/>
        </authorList>
    </citation>
    <scope>NUCLEOTIDE SEQUENCE [LARGE SCALE GENOMIC DNA]</scope>
    <source>
        <strain evidence="3 4">GH-76</strain>
    </source>
</reference>
<accession>A0ABR3FED6</accession>
<feature type="transmembrane region" description="Helical" evidence="1">
    <location>
        <begin position="66"/>
        <end position="83"/>
    </location>
</feature>
<dbReference type="EMBL" id="JBAHYK010000482">
    <property type="protein sequence ID" value="KAL0573622.1"/>
    <property type="molecule type" value="Genomic_DNA"/>
</dbReference>
<gene>
    <name evidence="3" type="ORF">V5O48_008334</name>
</gene>
<name>A0ABR3FED6_9AGAR</name>
<keyword evidence="1" id="KW-1133">Transmembrane helix</keyword>
<dbReference type="Pfam" id="PF20153">
    <property type="entry name" value="DUF6535"/>
    <property type="match status" value="1"/>
</dbReference>
<feature type="domain" description="DUF6535" evidence="2">
    <location>
        <begin position="42"/>
        <end position="219"/>
    </location>
</feature>
<feature type="transmembrane region" description="Helical" evidence="1">
    <location>
        <begin position="223"/>
        <end position="245"/>
    </location>
</feature>
<evidence type="ECO:0000313" key="4">
    <source>
        <dbReference type="Proteomes" id="UP001465976"/>
    </source>
</evidence>
<evidence type="ECO:0000313" key="3">
    <source>
        <dbReference type="EMBL" id="KAL0573622.1"/>
    </source>
</evidence>
<evidence type="ECO:0000256" key="1">
    <source>
        <dbReference type="SAM" id="Phobius"/>
    </source>
</evidence>
<dbReference type="Proteomes" id="UP001465976">
    <property type="component" value="Unassembled WGS sequence"/>
</dbReference>
<comment type="caution">
    <text evidence="3">The sequence shown here is derived from an EMBL/GenBank/DDBJ whole genome shotgun (WGS) entry which is preliminary data.</text>
</comment>
<sequence length="649" mass="74363">MIEDVKTDFVSGNSSQCAPSLPRPYSPDQPFVHNISYTGDCWKECLEKVDHYDVERCKGWREDIDTLLVFAGLFSAVVTAFTVESYQWLDDDPQDATAQLLLYIVQNSNISFTSSLPPSIVQNEFAPPNSAIRINICWFLSLTLSLTAVIVGILCKQWIGEHRRNPPKYTSHKDTLFLRRMRQQSFERWGVSGMTHTLPLLLEIALALFFLGVLDLLWSLNTLVAGIISAQVGLALLVISATTILPTLSLAWNTKVPCAYKSPQAWLCYRLWDWTIPKSFTSSRFILPWKRNVAPTFNQFFRGLSDWFDSDTAHGFYVTRDINYSLVESAMDWINESFGASREVSLHIYHCLADYSHFQGSYLPRSLRKLSDLKRYQLLTRYHEWYWWDDYTRRHMLELLLRAVADPETSQEDVTVALDRLGRIAVALTTWEGNRGEPESQMPLGQQPHTADADPKRFRNLGEELLLQVFATLNHFSLSDRADTTQFLACYSILNRYWLRISQEWPDRLGYPSWDQPTSFLDSLTDFVLNSPERYRIARISKCAFLLNSIVAQPHMSFSLSGDTILDFAKMLDKKIFAWGIGPSLVNMGYEKAGGDTMPWRDLYRSVVNMSRKGQHQVKGDNSAPLSDRDVVELDAAKVATRKEWEARG</sequence>
<proteinExistence type="predicted"/>
<keyword evidence="1" id="KW-0812">Transmembrane</keyword>
<organism evidence="3 4">
    <name type="scientific">Marasmius crinis-equi</name>
    <dbReference type="NCBI Taxonomy" id="585013"/>
    <lineage>
        <taxon>Eukaryota</taxon>
        <taxon>Fungi</taxon>
        <taxon>Dikarya</taxon>
        <taxon>Basidiomycota</taxon>
        <taxon>Agaricomycotina</taxon>
        <taxon>Agaricomycetes</taxon>
        <taxon>Agaricomycetidae</taxon>
        <taxon>Agaricales</taxon>
        <taxon>Marasmiineae</taxon>
        <taxon>Marasmiaceae</taxon>
        <taxon>Marasmius</taxon>
    </lineage>
</organism>
<evidence type="ECO:0000259" key="2">
    <source>
        <dbReference type="Pfam" id="PF20153"/>
    </source>
</evidence>
<feature type="transmembrane region" description="Helical" evidence="1">
    <location>
        <begin position="189"/>
        <end position="211"/>
    </location>
</feature>
<keyword evidence="1" id="KW-0472">Membrane</keyword>